<comment type="caution">
    <text evidence="2">The sequence shown here is derived from an EMBL/GenBank/DDBJ whole genome shotgun (WGS) entry which is preliminary data.</text>
</comment>
<proteinExistence type="predicted"/>
<protein>
    <submittedName>
        <fullName evidence="2">Uncharacterized protein</fullName>
    </submittedName>
</protein>
<dbReference type="EMBL" id="VSSQ01017378">
    <property type="protein sequence ID" value="MPM59621.1"/>
    <property type="molecule type" value="Genomic_DNA"/>
</dbReference>
<dbReference type="AlphaFoldDB" id="A0A645B4U0"/>
<evidence type="ECO:0000256" key="1">
    <source>
        <dbReference type="SAM" id="MobiDB-lite"/>
    </source>
</evidence>
<sequence>MEHRLVDGKGGNDVPGGDGCADIAEDRGLVPDKHVGMGKTGIPKRRIAALHVLVLCRLVYRGESADLDAPMRVEGDSLQFGYFRKIDQDGGMHDVFPHPDENVRSSRLHHGLGTAFLQDLHR</sequence>
<evidence type="ECO:0000313" key="2">
    <source>
        <dbReference type="EMBL" id="MPM59621.1"/>
    </source>
</evidence>
<feature type="compositionally biased region" description="Gly residues" evidence="1">
    <location>
        <begin position="8"/>
        <end position="19"/>
    </location>
</feature>
<accession>A0A645B4U0</accession>
<reference evidence="2" key="1">
    <citation type="submission" date="2019-08" db="EMBL/GenBank/DDBJ databases">
        <authorList>
            <person name="Kucharzyk K."/>
            <person name="Murdoch R.W."/>
            <person name="Higgins S."/>
            <person name="Loffler F."/>
        </authorList>
    </citation>
    <scope>NUCLEOTIDE SEQUENCE</scope>
</reference>
<gene>
    <name evidence="2" type="ORF">SDC9_106466</name>
</gene>
<name>A0A645B4U0_9ZZZZ</name>
<feature type="region of interest" description="Disordered" evidence="1">
    <location>
        <begin position="1"/>
        <end position="20"/>
    </location>
</feature>
<organism evidence="2">
    <name type="scientific">bioreactor metagenome</name>
    <dbReference type="NCBI Taxonomy" id="1076179"/>
    <lineage>
        <taxon>unclassified sequences</taxon>
        <taxon>metagenomes</taxon>
        <taxon>ecological metagenomes</taxon>
    </lineage>
</organism>